<dbReference type="InterPro" id="IPR051708">
    <property type="entry name" value="Plant_Aspart_Prot_A1"/>
</dbReference>
<dbReference type="GO" id="GO:0005576">
    <property type="term" value="C:extracellular region"/>
    <property type="evidence" value="ECO:0007669"/>
    <property type="project" value="TreeGrafter"/>
</dbReference>
<accession>A0AAV6LE54</accession>
<dbReference type="Pfam" id="PF14541">
    <property type="entry name" value="TAXi_C"/>
    <property type="match status" value="1"/>
</dbReference>
<evidence type="ECO:0000256" key="2">
    <source>
        <dbReference type="ARBA" id="ARBA00022801"/>
    </source>
</evidence>
<dbReference type="SUPFAM" id="SSF50630">
    <property type="entry name" value="Acid proteases"/>
    <property type="match status" value="1"/>
</dbReference>
<dbReference type="GO" id="GO:0004190">
    <property type="term" value="F:aspartic-type endopeptidase activity"/>
    <property type="evidence" value="ECO:0007669"/>
    <property type="project" value="InterPro"/>
</dbReference>
<dbReference type="AlphaFoldDB" id="A0AAV6LE54"/>
<protein>
    <recommendedName>
        <fullName evidence="3">Peptidase A1 domain-containing protein</fullName>
    </recommendedName>
</protein>
<reference evidence="4" key="1">
    <citation type="submission" date="2020-08" db="EMBL/GenBank/DDBJ databases">
        <title>Plant Genome Project.</title>
        <authorList>
            <person name="Zhang R.-G."/>
        </authorList>
    </citation>
    <scope>NUCLEOTIDE SEQUENCE</scope>
    <source>
        <strain evidence="4">WSP0</strain>
        <tissue evidence="4">Leaf</tissue>
    </source>
</reference>
<gene>
    <name evidence="4" type="ORF">RHGRI_005973</name>
</gene>
<dbReference type="Proteomes" id="UP000823749">
    <property type="component" value="Chromosome 2"/>
</dbReference>
<feature type="domain" description="Peptidase A1" evidence="3">
    <location>
        <begin position="1"/>
        <end position="151"/>
    </location>
</feature>
<name>A0AAV6LE54_9ERIC</name>
<dbReference type="PANTHER" id="PTHR47967">
    <property type="entry name" value="OS07G0603500 PROTEIN-RELATED"/>
    <property type="match status" value="1"/>
</dbReference>
<sequence>MPTLYSPTLEGITIGSTRLPINKTTFALNPDGSGGVIIDSGTTFTYLVESAYVLVKKEFISEVKLPVVDAHNSTGLDLCFKLRSDAASINFTDADLHLPTENYMLTTRTQAWGWYVLAMGGPIFGFSIFGNVQQQNYLVEYDLSKETLSFCRRSVTSFELSS</sequence>
<dbReference type="PANTHER" id="PTHR47967:SF23">
    <property type="entry name" value="OS04G0448300 PROTEIN"/>
    <property type="match status" value="1"/>
</dbReference>
<dbReference type="InterPro" id="IPR021109">
    <property type="entry name" value="Peptidase_aspartic_dom_sf"/>
</dbReference>
<keyword evidence="2" id="KW-0378">Hydrolase</keyword>
<evidence type="ECO:0000256" key="1">
    <source>
        <dbReference type="ARBA" id="ARBA00022670"/>
    </source>
</evidence>
<keyword evidence="1" id="KW-0645">Protease</keyword>
<evidence type="ECO:0000313" key="4">
    <source>
        <dbReference type="EMBL" id="KAG5563395.1"/>
    </source>
</evidence>
<dbReference type="InterPro" id="IPR032799">
    <property type="entry name" value="TAXi_C"/>
</dbReference>
<proteinExistence type="predicted"/>
<dbReference type="Gene3D" id="2.40.70.10">
    <property type="entry name" value="Acid Proteases"/>
    <property type="match status" value="1"/>
</dbReference>
<dbReference type="PROSITE" id="PS51767">
    <property type="entry name" value="PEPTIDASE_A1"/>
    <property type="match status" value="1"/>
</dbReference>
<dbReference type="EMBL" id="JACTNZ010000002">
    <property type="protein sequence ID" value="KAG5563395.1"/>
    <property type="molecule type" value="Genomic_DNA"/>
</dbReference>
<organism evidence="4 5">
    <name type="scientific">Rhododendron griersonianum</name>
    <dbReference type="NCBI Taxonomy" id="479676"/>
    <lineage>
        <taxon>Eukaryota</taxon>
        <taxon>Viridiplantae</taxon>
        <taxon>Streptophyta</taxon>
        <taxon>Embryophyta</taxon>
        <taxon>Tracheophyta</taxon>
        <taxon>Spermatophyta</taxon>
        <taxon>Magnoliopsida</taxon>
        <taxon>eudicotyledons</taxon>
        <taxon>Gunneridae</taxon>
        <taxon>Pentapetalae</taxon>
        <taxon>asterids</taxon>
        <taxon>Ericales</taxon>
        <taxon>Ericaceae</taxon>
        <taxon>Ericoideae</taxon>
        <taxon>Rhodoreae</taxon>
        <taxon>Rhododendron</taxon>
    </lineage>
</organism>
<keyword evidence="5" id="KW-1185">Reference proteome</keyword>
<dbReference type="GO" id="GO:0006508">
    <property type="term" value="P:proteolysis"/>
    <property type="evidence" value="ECO:0007669"/>
    <property type="project" value="UniProtKB-KW"/>
</dbReference>
<dbReference type="PROSITE" id="PS00141">
    <property type="entry name" value="ASP_PROTEASE"/>
    <property type="match status" value="1"/>
</dbReference>
<dbReference type="InterPro" id="IPR033121">
    <property type="entry name" value="PEPTIDASE_A1"/>
</dbReference>
<comment type="caution">
    <text evidence="4">The sequence shown here is derived from an EMBL/GenBank/DDBJ whole genome shotgun (WGS) entry which is preliminary data.</text>
</comment>
<evidence type="ECO:0000313" key="5">
    <source>
        <dbReference type="Proteomes" id="UP000823749"/>
    </source>
</evidence>
<dbReference type="InterPro" id="IPR001969">
    <property type="entry name" value="Aspartic_peptidase_AS"/>
</dbReference>
<evidence type="ECO:0000259" key="3">
    <source>
        <dbReference type="PROSITE" id="PS51767"/>
    </source>
</evidence>